<sequence length="235" mass="27225">MTEKKEIKNLGKLTLKILEQIKDSDPNNTYGALLEKYEQSTEAEKLDLEQKYPSLLSSMNATLELNGKKVGKSDFFNFSEQFEKSERNRINRMNEQSEKFSIAMQEERERKEKLEQDRHAQLVSVLERNNSQQALADENAQLKAEIEKLQQEKNYLESEISKLKTGIEINSNSQLLLISTLFAKYRAEKPRVRTQDKTLKDIEEENSDISGLSFSQTSKIMAVANSFYKQLKNNK</sequence>
<protein>
    <submittedName>
        <fullName evidence="2">Uncharacterized protein</fullName>
    </submittedName>
</protein>
<name>A0A7T9UKT4_9GAMM</name>
<keyword evidence="1" id="KW-0175">Coiled coil</keyword>
<proteinExistence type="predicted"/>
<accession>A0A7T9UKT4</accession>
<organism evidence="2 3">
    <name type="scientific">Acinetobacter ursingii</name>
    <dbReference type="NCBI Taxonomy" id="108980"/>
    <lineage>
        <taxon>Bacteria</taxon>
        <taxon>Pseudomonadati</taxon>
        <taxon>Pseudomonadota</taxon>
        <taxon>Gammaproteobacteria</taxon>
        <taxon>Moraxellales</taxon>
        <taxon>Moraxellaceae</taxon>
        <taxon>Acinetobacter</taxon>
    </lineage>
</organism>
<feature type="coiled-coil region" evidence="1">
    <location>
        <begin position="90"/>
        <end position="166"/>
    </location>
</feature>
<dbReference type="Proteomes" id="UP000595320">
    <property type="component" value="Chromosome"/>
</dbReference>
<gene>
    <name evidence="2" type="ORF">I6I53_08150</name>
</gene>
<evidence type="ECO:0000313" key="3">
    <source>
        <dbReference type="Proteomes" id="UP000595320"/>
    </source>
</evidence>
<evidence type="ECO:0000313" key="2">
    <source>
        <dbReference type="EMBL" id="QQT87692.1"/>
    </source>
</evidence>
<dbReference type="RefSeq" id="WP_004994773.1">
    <property type="nucleotide sequence ID" value="NZ_BKGH01000058.1"/>
</dbReference>
<evidence type="ECO:0000256" key="1">
    <source>
        <dbReference type="SAM" id="Coils"/>
    </source>
</evidence>
<dbReference type="EMBL" id="CP068176">
    <property type="protein sequence ID" value="QQT87692.1"/>
    <property type="molecule type" value="Genomic_DNA"/>
</dbReference>
<reference evidence="2 3" key="1">
    <citation type="submission" date="2021-01" db="EMBL/GenBank/DDBJ databases">
        <title>FDA dAtabase for Regulatory Grade micrObial Sequences (FDA-ARGOS): Supporting development and validation of Infectious Disease Dx tests.</title>
        <authorList>
            <person name="Sproer C."/>
            <person name="Gronow S."/>
            <person name="Severitt S."/>
            <person name="Schroder I."/>
            <person name="Tallon L."/>
            <person name="Sadzewicz L."/>
            <person name="Zhao X."/>
            <person name="Boylan J."/>
            <person name="Ott S."/>
            <person name="Bowen H."/>
            <person name="Vavikolanu K."/>
            <person name="Mehta A."/>
            <person name="Aluvathingal J."/>
            <person name="Nadendla S."/>
            <person name="Lowell S."/>
            <person name="Myers T."/>
            <person name="Yan Y."/>
            <person name="Sichtig H."/>
        </authorList>
    </citation>
    <scope>NUCLEOTIDE SEQUENCE [LARGE SCALE GENOMIC DNA]</scope>
    <source>
        <strain evidence="2 3">FDAARGOS_1096</strain>
    </source>
</reference>
<dbReference type="AlphaFoldDB" id="A0A7T9UKT4"/>
<dbReference type="GeneID" id="66210837"/>